<reference evidence="15" key="2">
    <citation type="submission" date="2009-11" db="EMBL/GenBank/DDBJ databases">
        <title>The Genome Sequence of Allomyces macrogynus strain ATCC 38327.</title>
        <authorList>
            <consortium name="The Broad Institute Genome Sequencing Platform"/>
            <person name="Russ C."/>
            <person name="Cuomo C."/>
            <person name="Shea T."/>
            <person name="Young S.K."/>
            <person name="Zeng Q."/>
            <person name="Koehrsen M."/>
            <person name="Haas B."/>
            <person name="Borodovsky M."/>
            <person name="Guigo R."/>
            <person name="Alvarado L."/>
            <person name="Berlin A."/>
            <person name="Borenstein D."/>
            <person name="Chen Z."/>
            <person name="Engels R."/>
            <person name="Freedman E."/>
            <person name="Gellesch M."/>
            <person name="Goldberg J."/>
            <person name="Griggs A."/>
            <person name="Gujja S."/>
            <person name="Heiman D."/>
            <person name="Hepburn T."/>
            <person name="Howarth C."/>
            <person name="Jen D."/>
            <person name="Larson L."/>
            <person name="Lewis B."/>
            <person name="Mehta T."/>
            <person name="Park D."/>
            <person name="Pearson M."/>
            <person name="Roberts A."/>
            <person name="Saif S."/>
            <person name="Shenoy N."/>
            <person name="Sisk P."/>
            <person name="Stolte C."/>
            <person name="Sykes S."/>
            <person name="Walk T."/>
            <person name="White J."/>
            <person name="Yandava C."/>
            <person name="Burger G."/>
            <person name="Gray M.W."/>
            <person name="Holland P.W.H."/>
            <person name="King N."/>
            <person name="Lang F.B.F."/>
            <person name="Roger A.J."/>
            <person name="Ruiz-Trillo I."/>
            <person name="Lander E."/>
            <person name="Nusbaum C."/>
        </authorList>
    </citation>
    <scope>NUCLEOTIDE SEQUENCE [LARGE SCALE GENOMIC DNA]</scope>
    <source>
        <strain evidence="15">ATCC 38327</strain>
    </source>
</reference>
<dbReference type="EC" id="2.1.1.211" evidence="4 12"/>
<evidence type="ECO:0000256" key="8">
    <source>
        <dbReference type="ARBA" id="ARBA00022679"/>
    </source>
</evidence>
<dbReference type="OrthoDB" id="10047021at2759"/>
<dbReference type="PANTHER" id="PTHR21210">
    <property type="entry name" value="TRNA (URACIL-O(2)-)-METHYLTRANSFERASE-RELATED"/>
    <property type="match status" value="1"/>
</dbReference>
<accession>A0A0L0SYY6</accession>
<keyword evidence="6 12" id="KW-0963">Cytoplasm</keyword>
<comment type="subcellular location">
    <subcellularLocation>
        <location evidence="2 12">Cytoplasm</location>
    </subcellularLocation>
</comment>
<reference evidence="14 15" key="1">
    <citation type="submission" date="2009-11" db="EMBL/GenBank/DDBJ databases">
        <title>Annotation of Allomyces macrogynus ATCC 38327.</title>
        <authorList>
            <consortium name="The Broad Institute Genome Sequencing Platform"/>
            <person name="Russ C."/>
            <person name="Cuomo C."/>
            <person name="Burger G."/>
            <person name="Gray M.W."/>
            <person name="Holland P.W.H."/>
            <person name="King N."/>
            <person name="Lang F.B.F."/>
            <person name="Roger A.J."/>
            <person name="Ruiz-Trillo I."/>
            <person name="Young S.K."/>
            <person name="Zeng Q."/>
            <person name="Gargeya S."/>
            <person name="Fitzgerald M."/>
            <person name="Haas B."/>
            <person name="Abouelleil A."/>
            <person name="Alvarado L."/>
            <person name="Arachchi H.M."/>
            <person name="Berlin A."/>
            <person name="Chapman S.B."/>
            <person name="Gearin G."/>
            <person name="Goldberg J."/>
            <person name="Griggs A."/>
            <person name="Gujja S."/>
            <person name="Hansen M."/>
            <person name="Heiman D."/>
            <person name="Howarth C."/>
            <person name="Larimer J."/>
            <person name="Lui A."/>
            <person name="MacDonald P.J.P."/>
            <person name="McCowen C."/>
            <person name="Montmayeur A."/>
            <person name="Murphy C."/>
            <person name="Neiman D."/>
            <person name="Pearson M."/>
            <person name="Priest M."/>
            <person name="Roberts A."/>
            <person name="Saif S."/>
            <person name="Shea T."/>
            <person name="Sisk P."/>
            <person name="Stolte C."/>
            <person name="Sykes S."/>
            <person name="Wortman J."/>
            <person name="Nusbaum C."/>
            <person name="Birren B."/>
        </authorList>
    </citation>
    <scope>NUCLEOTIDE SEQUENCE [LARGE SCALE GENOMIC DNA]</scope>
    <source>
        <strain evidence="14 15">ATCC 38327</strain>
    </source>
</reference>
<evidence type="ECO:0000256" key="5">
    <source>
        <dbReference type="ARBA" id="ARBA00017788"/>
    </source>
</evidence>
<evidence type="ECO:0000313" key="14">
    <source>
        <dbReference type="EMBL" id="KNE67717.1"/>
    </source>
</evidence>
<sequence length="554" mass="60804">MGKRKQPKDRVDHFFTLYNPTEIALDPATGIEALEQDVVFPMATFARNIERWITDPALTPIVYPPFRGFEPLSKTTTTATTMDVTMTDTSSTTGTGKSTTTSRAAATTTSTTGQSTTTVVERRLLPKGEWQPAVVERITWTLDPTLGTAQFTFHAVDRTPLPAPTYFQVSEFSLTYTTLPSAAAAPEITPTTRAEDLVPVGRTRLSWCTLPISPEAAKLGHEPTRAKVWHTMLQRAYKWSVHDLLGGYTPVNKDVLVAKPAYSARYAQLKKKYAYLLTTWTEKTDPQKYVYEDVALASYLTLLWERHYSPSEKTDEDTARASARANVHFADLGAGNGLLTYLLHKEGYRGFGVDIRARKIWPRWQEEGASLIESTLDLPTYTLPPGVTWVLGNHADELCPWIASIGTRSAGPRPNLFILPCCFYNQDGNLFAAPASTFPVPPHLEKAGSRYKRYLQYIGELCDRNGFEVTYDALRIPSTKNLALICTPRAGAEAAIPTSTVVAQAGPAATTRPVEKQQQLVGAAKADGLEAAAPAEAPARPAPVHAAAAERTSR</sequence>
<organism evidence="14 15">
    <name type="scientific">Allomyces macrogynus (strain ATCC 38327)</name>
    <name type="common">Allomyces javanicus var. macrogynus</name>
    <dbReference type="NCBI Taxonomy" id="578462"/>
    <lineage>
        <taxon>Eukaryota</taxon>
        <taxon>Fungi</taxon>
        <taxon>Fungi incertae sedis</taxon>
        <taxon>Blastocladiomycota</taxon>
        <taxon>Blastocladiomycetes</taxon>
        <taxon>Blastocladiales</taxon>
        <taxon>Blastocladiaceae</taxon>
        <taxon>Allomyces</taxon>
    </lineage>
</organism>
<dbReference type="GO" id="GO:0141101">
    <property type="term" value="F:tRNA(Ser) (uridine(44)-2'-O-)-methyltransferase activity"/>
    <property type="evidence" value="ECO:0007669"/>
    <property type="project" value="UniProtKB-EC"/>
</dbReference>
<evidence type="ECO:0000256" key="10">
    <source>
        <dbReference type="ARBA" id="ARBA00022694"/>
    </source>
</evidence>
<dbReference type="GO" id="GO:0030488">
    <property type="term" value="P:tRNA methylation"/>
    <property type="evidence" value="ECO:0007669"/>
    <property type="project" value="UniProtKB-UniRule"/>
</dbReference>
<proteinExistence type="inferred from homology"/>
<evidence type="ECO:0000256" key="9">
    <source>
        <dbReference type="ARBA" id="ARBA00022691"/>
    </source>
</evidence>
<dbReference type="Proteomes" id="UP000054350">
    <property type="component" value="Unassembled WGS sequence"/>
</dbReference>
<dbReference type="InterPro" id="IPR029063">
    <property type="entry name" value="SAM-dependent_MTases_sf"/>
</dbReference>
<evidence type="ECO:0000256" key="6">
    <source>
        <dbReference type="ARBA" id="ARBA00022490"/>
    </source>
</evidence>
<dbReference type="AlphaFoldDB" id="A0A0L0SYY6"/>
<evidence type="ECO:0000256" key="1">
    <source>
        <dbReference type="ARBA" id="ARBA00002778"/>
    </source>
</evidence>
<comment type="function">
    <text evidence="1">Probable adenosyl-L-methionine (AdoMet)-dependent tRNA (uracil-O(2)-)-methyltransferase.</text>
</comment>
<keyword evidence="8 12" id="KW-0808">Transferase</keyword>
<evidence type="ECO:0000256" key="12">
    <source>
        <dbReference type="RuleBase" id="RU368004"/>
    </source>
</evidence>
<dbReference type="SUPFAM" id="SSF53335">
    <property type="entry name" value="S-adenosyl-L-methionine-dependent methyltransferases"/>
    <property type="match status" value="1"/>
</dbReference>
<evidence type="ECO:0000256" key="4">
    <source>
        <dbReference type="ARBA" id="ARBA00012795"/>
    </source>
</evidence>
<keyword evidence="15" id="KW-1185">Reference proteome</keyword>
<dbReference type="VEuPathDB" id="FungiDB:AMAG_12448"/>
<dbReference type="PANTHER" id="PTHR21210:SF0">
    <property type="entry name" value="TRNA (URACIL-O(2)-)-METHYLTRANSFERASE-RELATED"/>
    <property type="match status" value="1"/>
</dbReference>
<keyword evidence="7 12" id="KW-0489">Methyltransferase</keyword>
<feature type="region of interest" description="Disordered" evidence="13">
    <location>
        <begin position="523"/>
        <end position="554"/>
    </location>
</feature>
<evidence type="ECO:0000256" key="11">
    <source>
        <dbReference type="ARBA" id="ARBA00047957"/>
    </source>
</evidence>
<evidence type="ECO:0000256" key="3">
    <source>
        <dbReference type="ARBA" id="ARBA00009056"/>
    </source>
</evidence>
<gene>
    <name evidence="14" type="ORF">AMAG_12448</name>
</gene>
<dbReference type="EMBL" id="GG745354">
    <property type="protein sequence ID" value="KNE67717.1"/>
    <property type="molecule type" value="Genomic_DNA"/>
</dbReference>
<dbReference type="Pfam" id="PF07757">
    <property type="entry name" value="AdoMet_MTase"/>
    <property type="match status" value="1"/>
</dbReference>
<evidence type="ECO:0000256" key="7">
    <source>
        <dbReference type="ARBA" id="ARBA00022603"/>
    </source>
</evidence>
<feature type="region of interest" description="Disordered" evidence="13">
    <location>
        <begin position="86"/>
        <end position="118"/>
    </location>
</feature>
<evidence type="ECO:0000256" key="13">
    <source>
        <dbReference type="SAM" id="MobiDB-lite"/>
    </source>
</evidence>
<keyword evidence="10 12" id="KW-0819">tRNA processing</keyword>
<comment type="similarity">
    <text evidence="3 12">Belongs to the TRM44 family.</text>
</comment>
<dbReference type="eggNOG" id="KOG3790">
    <property type="taxonomic scope" value="Eukaryota"/>
</dbReference>
<dbReference type="STRING" id="578462.A0A0L0SYY6"/>
<comment type="function">
    <text evidence="12">Adenosyl-L-methionine (AdoMet)-dependent tRNA (uracil-O(2)-)-methyltransferase.</text>
</comment>
<dbReference type="InterPro" id="IPR011671">
    <property type="entry name" value="tRNA_uracil_MeTrfase"/>
</dbReference>
<protein>
    <recommendedName>
        <fullName evidence="5 12">tRNA (uracil-O(2)-)-methyltransferase</fullName>
        <ecNumber evidence="4 12">2.1.1.211</ecNumber>
    </recommendedName>
</protein>
<comment type="catalytic activity">
    <reaction evidence="11 12">
        <text>uridine(44) in tRNA(Ser) + S-adenosyl-L-methionine = 2'-O-methyluridine(44) in tRNA(Ser) + S-adenosyl-L-homocysteine + H(+)</text>
        <dbReference type="Rhea" id="RHEA:43100"/>
        <dbReference type="Rhea" id="RHEA-COMP:10339"/>
        <dbReference type="Rhea" id="RHEA-COMP:10340"/>
        <dbReference type="ChEBI" id="CHEBI:15378"/>
        <dbReference type="ChEBI" id="CHEBI:57856"/>
        <dbReference type="ChEBI" id="CHEBI:59789"/>
        <dbReference type="ChEBI" id="CHEBI:65315"/>
        <dbReference type="ChEBI" id="CHEBI:74478"/>
        <dbReference type="EC" id="2.1.1.211"/>
    </reaction>
</comment>
<evidence type="ECO:0000256" key="2">
    <source>
        <dbReference type="ARBA" id="ARBA00004496"/>
    </source>
</evidence>
<name>A0A0L0SYY6_ALLM3</name>
<evidence type="ECO:0000313" key="15">
    <source>
        <dbReference type="Proteomes" id="UP000054350"/>
    </source>
</evidence>
<dbReference type="GO" id="GO:0005737">
    <property type="term" value="C:cytoplasm"/>
    <property type="evidence" value="ECO:0007669"/>
    <property type="project" value="UniProtKB-SubCell"/>
</dbReference>
<keyword evidence="9 12" id="KW-0949">S-adenosyl-L-methionine</keyword>